<feature type="region of interest" description="Disordered" evidence="1">
    <location>
        <begin position="568"/>
        <end position="604"/>
    </location>
</feature>
<feature type="compositionally biased region" description="Gly residues" evidence="1">
    <location>
        <begin position="136"/>
        <end position="145"/>
    </location>
</feature>
<feature type="compositionally biased region" description="Low complexity" evidence="1">
    <location>
        <begin position="738"/>
        <end position="747"/>
    </location>
</feature>
<gene>
    <name evidence="2" type="ORF">PCOR1329_LOCUS56434</name>
</gene>
<proteinExistence type="predicted"/>
<feature type="compositionally biased region" description="Low complexity" evidence="1">
    <location>
        <begin position="83"/>
        <end position="100"/>
    </location>
</feature>
<reference evidence="2" key="1">
    <citation type="submission" date="2023-10" db="EMBL/GenBank/DDBJ databases">
        <authorList>
            <person name="Chen Y."/>
            <person name="Shah S."/>
            <person name="Dougan E. K."/>
            <person name="Thang M."/>
            <person name="Chan C."/>
        </authorList>
    </citation>
    <scope>NUCLEOTIDE SEQUENCE [LARGE SCALE GENOMIC DNA]</scope>
</reference>
<feature type="region of interest" description="Disordered" evidence="1">
    <location>
        <begin position="738"/>
        <end position="757"/>
    </location>
</feature>
<name>A0ABN9VEB6_9DINO</name>
<protein>
    <submittedName>
        <fullName evidence="2">Uncharacterized protein</fullName>
    </submittedName>
</protein>
<dbReference type="EMBL" id="CAUYUJ010016948">
    <property type="protein sequence ID" value="CAK0870290.1"/>
    <property type="molecule type" value="Genomic_DNA"/>
</dbReference>
<dbReference type="Proteomes" id="UP001189429">
    <property type="component" value="Unassembled WGS sequence"/>
</dbReference>
<accession>A0ABN9VEB6</accession>
<comment type="caution">
    <text evidence="2">The sequence shown here is derived from an EMBL/GenBank/DDBJ whole genome shotgun (WGS) entry which is preliminary data.</text>
</comment>
<evidence type="ECO:0000256" key="1">
    <source>
        <dbReference type="SAM" id="MobiDB-lite"/>
    </source>
</evidence>
<feature type="region of interest" description="Disordered" evidence="1">
    <location>
        <begin position="689"/>
        <end position="717"/>
    </location>
</feature>
<evidence type="ECO:0000313" key="3">
    <source>
        <dbReference type="Proteomes" id="UP001189429"/>
    </source>
</evidence>
<feature type="region of interest" description="Disordered" evidence="1">
    <location>
        <begin position="627"/>
        <end position="669"/>
    </location>
</feature>
<feature type="compositionally biased region" description="Low complexity" evidence="1">
    <location>
        <begin position="568"/>
        <end position="581"/>
    </location>
</feature>
<keyword evidence="3" id="KW-1185">Reference proteome</keyword>
<feature type="non-terminal residue" evidence="2">
    <location>
        <position position="1"/>
    </location>
</feature>
<sequence>VPPQTPSSVFGWRTLIFKPIESMMACWRSLVPFWGAFALPLRVPRESRGRMRQRNRSHLPFPCPLPLLLPRSLPAAARLARGGLRPEQGGSPAGPASVPPICGRGQARLAEEAASARMSFSAESPEGSSGGWRSEGQGGCGGCGRRGGRRGGAAMAQCPQLADQQVPVFDPWADAASEGLRLRKAASAEDDGERSRCRRRANAGSNLSEAATDVGVDWAWASWVGTRLETSKASDVGVDWAWASWAGTQLEIANASDVGADHAWKSWGWTWHDAKNNCDAGVDSAWKSWGRSRHDAKKASDVGVNGAWRSWVGRRHGTERAGVPGAEKPAAEAFLRQALRAAAPVPAALATADVLVPSEAGSSGGALAFADSQGSACEEASSLARSVRSCLGCDWIDDRGYTFTVRFDSELTWTAVRDDGRSFLMWLDLEEEAVRLGGSNIPGEAGPVEQQSYEQYERMRKRAAALRVATRDIHDKVDYIHWLRPRTDGYGMVWRRKRADCEEEGENEEEEEEASCPNPAAALNDLSAASLNDLSRTVCVHEGLFAAAARLQAAENLLRVGAAGSAVAGADSAEAGSAKALEGGKKEEEEEEEGELVRTPGVPDPSISAAAMLQGADNHFRDLAASSAEAGPAGVASAKTHEEEEEEDKLLRTPGFPNPQLSAAGKLQGSDNPFRVVDAGSAVVEAAFSGKAHAEQEKEEEDDELIRTPGLPDAPVSGEARLQAADNPVRVVDAGGAEAGSAEAGSAKAHEEDDELPCMPGLPDPLFSAAARLQAAESASRIVDVLDQISKPTAFGTSGPWSLQAPVQAPGRKPLSGTASLFQPLITLNGEEQEEAAALRPQHIGTVSDAAQPETASGDPVYTFIFTV</sequence>
<organism evidence="2 3">
    <name type="scientific">Prorocentrum cordatum</name>
    <dbReference type="NCBI Taxonomy" id="2364126"/>
    <lineage>
        <taxon>Eukaryota</taxon>
        <taxon>Sar</taxon>
        <taxon>Alveolata</taxon>
        <taxon>Dinophyceae</taxon>
        <taxon>Prorocentrales</taxon>
        <taxon>Prorocentraceae</taxon>
        <taxon>Prorocentrum</taxon>
    </lineage>
</organism>
<feature type="region of interest" description="Disordered" evidence="1">
    <location>
        <begin position="83"/>
        <end position="102"/>
    </location>
</feature>
<feature type="region of interest" description="Disordered" evidence="1">
    <location>
        <begin position="184"/>
        <end position="203"/>
    </location>
</feature>
<evidence type="ECO:0000313" key="2">
    <source>
        <dbReference type="EMBL" id="CAK0870290.1"/>
    </source>
</evidence>
<feature type="region of interest" description="Disordered" evidence="1">
    <location>
        <begin position="113"/>
        <end position="152"/>
    </location>
</feature>